<evidence type="ECO:0000313" key="2">
    <source>
        <dbReference type="Proteomes" id="UP000017831"/>
    </source>
</evidence>
<name>U6RBV0_9BACT</name>
<evidence type="ECO:0000313" key="1">
    <source>
        <dbReference type="EMBL" id="EOA53567.1"/>
    </source>
</evidence>
<reference evidence="1 2" key="1">
    <citation type="submission" date="2013-04" db="EMBL/GenBank/DDBJ databases">
        <title>The Genome Sequence of Bacteroides massiliensis DSM 17679.</title>
        <authorList>
            <consortium name="The Broad Institute Genomics Platform"/>
            <person name="Earl A."/>
            <person name="Ward D."/>
            <person name="Feldgarden M."/>
            <person name="Gevers D."/>
            <person name="Martens E."/>
            <person name="Fenner L."/>
            <person name="Roux V."/>
            <person name="Mallet M.N."/>
            <person name="Raoult D."/>
            <person name="Walker B."/>
            <person name="Young S."/>
            <person name="Zeng Q."/>
            <person name="Gargeya S."/>
            <person name="Fitzgerald M."/>
            <person name="Haas B."/>
            <person name="Abouelleil A."/>
            <person name="Allen A.W."/>
            <person name="Alvarado L."/>
            <person name="Arachchi H.M."/>
            <person name="Berlin A.M."/>
            <person name="Chapman S.B."/>
            <person name="Gainer-Dewar J."/>
            <person name="Goldberg J."/>
            <person name="Griggs A."/>
            <person name="Gujja S."/>
            <person name="Hansen M."/>
            <person name="Howarth C."/>
            <person name="Imamovic A."/>
            <person name="Ireland A."/>
            <person name="Larimer J."/>
            <person name="McCowan C."/>
            <person name="Murphy C."/>
            <person name="Pearson M."/>
            <person name="Poon T.W."/>
            <person name="Priest M."/>
            <person name="Roberts A."/>
            <person name="Saif S."/>
            <person name="Shea T."/>
            <person name="Sisk P."/>
            <person name="Sykes S."/>
            <person name="Wortman J."/>
            <person name="Nusbaum C."/>
            <person name="Birren B."/>
        </authorList>
    </citation>
    <scope>NUCLEOTIDE SEQUENCE [LARGE SCALE GENOMIC DNA]</scope>
    <source>
        <strain evidence="2">B84634 / Timone 84634 / DSM 17679 / JCM 13223</strain>
    </source>
</reference>
<dbReference type="EMBL" id="AQHY01000032">
    <property type="protein sequence ID" value="EOA53567.1"/>
    <property type="molecule type" value="Genomic_DNA"/>
</dbReference>
<dbReference type="AlphaFoldDB" id="U6RBV0"/>
<keyword evidence="2" id="KW-1185">Reference proteome</keyword>
<dbReference type="HOGENOM" id="CLU_2217753_0_0_10"/>
<accession>U6RBV0</accession>
<dbReference type="Proteomes" id="UP000017831">
    <property type="component" value="Unassembled WGS sequence"/>
</dbReference>
<comment type="caution">
    <text evidence="1">The sequence shown here is derived from an EMBL/GenBank/DDBJ whole genome shotgun (WGS) entry which is preliminary data.</text>
</comment>
<proteinExistence type="predicted"/>
<gene>
    <name evidence="1" type="ORF">HMPREF1534_02860</name>
</gene>
<sequence length="106" mass="12443">MFSKDQRVLKKDFEILKEDLEVFRKDQGLSRREWKQHSPPSEKLMRCAFTHNRYLNLLFMGFLCESNSCLPQAGELIFPTKARGSASLSLYAVGNEEPNYLNYQYE</sequence>
<organism evidence="1 2">
    <name type="scientific">Phocaeicola massiliensis B84634 = Timone 84634 = DSM 17679 = JCM 13223</name>
    <dbReference type="NCBI Taxonomy" id="1121098"/>
    <lineage>
        <taxon>Bacteria</taxon>
        <taxon>Pseudomonadati</taxon>
        <taxon>Bacteroidota</taxon>
        <taxon>Bacteroidia</taxon>
        <taxon>Bacteroidales</taxon>
        <taxon>Bacteroidaceae</taxon>
        <taxon>Phocaeicola</taxon>
    </lineage>
</organism>
<protein>
    <submittedName>
        <fullName evidence="1">Uncharacterized protein</fullName>
    </submittedName>
</protein>